<evidence type="ECO:0000256" key="3">
    <source>
        <dbReference type="ARBA" id="ARBA00022692"/>
    </source>
</evidence>
<feature type="transmembrane region" description="Helical" evidence="6">
    <location>
        <begin position="69"/>
        <end position="89"/>
    </location>
</feature>
<dbReference type="GO" id="GO:0016020">
    <property type="term" value="C:membrane"/>
    <property type="evidence" value="ECO:0007669"/>
    <property type="project" value="UniProtKB-SubCell"/>
</dbReference>
<dbReference type="OrthoDB" id="4167046at2"/>
<protein>
    <submittedName>
        <fullName evidence="8">Drug/metabolite transporter (DMT)-like permease</fullName>
    </submittedName>
</protein>
<gene>
    <name evidence="8" type="ORF">EV672_101461</name>
</gene>
<evidence type="ECO:0000256" key="5">
    <source>
        <dbReference type="ARBA" id="ARBA00023136"/>
    </source>
</evidence>
<reference evidence="8 9" key="1">
    <citation type="submission" date="2019-03" db="EMBL/GenBank/DDBJ databases">
        <title>Genomic Encyclopedia of Type Strains, Phase IV (KMG-IV): sequencing the most valuable type-strain genomes for metagenomic binning, comparative biology and taxonomic classification.</title>
        <authorList>
            <person name="Goeker M."/>
        </authorList>
    </citation>
    <scope>NUCLEOTIDE SEQUENCE [LARGE SCALE GENOMIC DNA]</scope>
    <source>
        <strain evidence="8 9">DSM 11901</strain>
    </source>
</reference>
<dbReference type="Pfam" id="PF00892">
    <property type="entry name" value="EamA"/>
    <property type="match status" value="2"/>
</dbReference>
<evidence type="ECO:0000256" key="2">
    <source>
        <dbReference type="ARBA" id="ARBA00007362"/>
    </source>
</evidence>
<feature type="domain" description="EamA" evidence="7">
    <location>
        <begin position="154"/>
        <end position="309"/>
    </location>
</feature>
<comment type="subcellular location">
    <subcellularLocation>
        <location evidence="1">Membrane</location>
        <topology evidence="1">Multi-pass membrane protein</topology>
    </subcellularLocation>
</comment>
<dbReference type="RefSeq" id="WP_133605940.1">
    <property type="nucleotide sequence ID" value="NZ_SNXW01000001.1"/>
</dbReference>
<feature type="transmembrane region" description="Helical" evidence="6">
    <location>
        <begin position="157"/>
        <end position="174"/>
    </location>
</feature>
<dbReference type="PANTHER" id="PTHR32322">
    <property type="entry name" value="INNER MEMBRANE TRANSPORTER"/>
    <property type="match status" value="1"/>
</dbReference>
<keyword evidence="5 6" id="KW-0472">Membrane</keyword>
<dbReference type="AlphaFoldDB" id="A0A4R6RQ09"/>
<evidence type="ECO:0000256" key="6">
    <source>
        <dbReference type="SAM" id="Phobius"/>
    </source>
</evidence>
<evidence type="ECO:0000313" key="9">
    <source>
        <dbReference type="Proteomes" id="UP000294593"/>
    </source>
</evidence>
<accession>A0A4R6RQ09</accession>
<evidence type="ECO:0000313" key="8">
    <source>
        <dbReference type="EMBL" id="TDP88315.1"/>
    </source>
</evidence>
<comment type="similarity">
    <text evidence="2">Belongs to the EamA transporter family.</text>
</comment>
<feature type="transmembrane region" description="Helical" evidence="6">
    <location>
        <begin position="236"/>
        <end position="255"/>
    </location>
</feature>
<dbReference type="Proteomes" id="UP000294593">
    <property type="component" value="Unassembled WGS sequence"/>
</dbReference>
<keyword evidence="9" id="KW-1185">Reference proteome</keyword>
<feature type="transmembrane region" description="Helical" evidence="6">
    <location>
        <begin position="125"/>
        <end position="145"/>
    </location>
</feature>
<feature type="domain" description="EamA" evidence="7">
    <location>
        <begin position="8"/>
        <end position="139"/>
    </location>
</feature>
<keyword evidence="4 6" id="KW-1133">Transmembrane helix</keyword>
<sequence length="325" mass="35484">MNLSLRTLALLVIPPMMWAGNAVVGRMLVGTMPPVAMNALRWGLVAVLLAPLAWRVCLAPRRILLRWPYLALVGMLGVGTYNALQYLALQTSTPINVTLIGASIPVWMMLVGRVGFGQTLQARQLVGAALSILGVLLVLAQGQWSVLRQVQLVPGDLLMLLASLAWALYSWWLAQPPAHMRGDARPDWDWAEFLWVQVLFGGLWALGCSAVEASWLGAHTLPGAPAVSWWPQGWRTWAGLLFIAIGPSILAYRCWGLGVQAVGPNLAAFFINLTPVFAALWSALFLGQWPRWYHPCALLLITAGIAVSSGWVRLRSDRGQNRGAT</sequence>
<proteinExistence type="inferred from homology"/>
<feature type="transmembrane region" description="Helical" evidence="6">
    <location>
        <begin position="292"/>
        <end position="312"/>
    </location>
</feature>
<keyword evidence="3 6" id="KW-0812">Transmembrane</keyword>
<feature type="transmembrane region" description="Helical" evidence="6">
    <location>
        <begin position="267"/>
        <end position="286"/>
    </location>
</feature>
<name>A0A4R6RQ09_9BURK</name>
<dbReference type="InterPro" id="IPR000620">
    <property type="entry name" value="EamA_dom"/>
</dbReference>
<evidence type="ECO:0000256" key="1">
    <source>
        <dbReference type="ARBA" id="ARBA00004141"/>
    </source>
</evidence>
<evidence type="ECO:0000259" key="7">
    <source>
        <dbReference type="Pfam" id="PF00892"/>
    </source>
</evidence>
<evidence type="ECO:0000256" key="4">
    <source>
        <dbReference type="ARBA" id="ARBA00022989"/>
    </source>
</evidence>
<dbReference type="PANTHER" id="PTHR32322:SF2">
    <property type="entry name" value="EAMA DOMAIN-CONTAINING PROTEIN"/>
    <property type="match status" value="1"/>
</dbReference>
<feature type="transmembrane region" description="Helical" evidence="6">
    <location>
        <begin position="38"/>
        <end position="57"/>
    </location>
</feature>
<dbReference type="InterPro" id="IPR037185">
    <property type="entry name" value="EmrE-like"/>
</dbReference>
<dbReference type="EMBL" id="SNXW01000001">
    <property type="protein sequence ID" value="TDP88315.1"/>
    <property type="molecule type" value="Genomic_DNA"/>
</dbReference>
<organism evidence="8 9">
    <name type="scientific">Aquabacterium commune</name>
    <dbReference type="NCBI Taxonomy" id="70586"/>
    <lineage>
        <taxon>Bacteria</taxon>
        <taxon>Pseudomonadati</taxon>
        <taxon>Pseudomonadota</taxon>
        <taxon>Betaproteobacteria</taxon>
        <taxon>Burkholderiales</taxon>
        <taxon>Aquabacterium</taxon>
    </lineage>
</organism>
<comment type="caution">
    <text evidence="8">The sequence shown here is derived from an EMBL/GenBank/DDBJ whole genome shotgun (WGS) entry which is preliminary data.</text>
</comment>
<feature type="transmembrane region" description="Helical" evidence="6">
    <location>
        <begin position="95"/>
        <end position="116"/>
    </location>
</feature>
<dbReference type="InterPro" id="IPR050638">
    <property type="entry name" value="AA-Vitamin_Transporters"/>
</dbReference>
<dbReference type="SUPFAM" id="SSF103481">
    <property type="entry name" value="Multidrug resistance efflux transporter EmrE"/>
    <property type="match status" value="2"/>
</dbReference>
<feature type="transmembrane region" description="Helical" evidence="6">
    <location>
        <begin position="194"/>
        <end position="216"/>
    </location>
</feature>